<comment type="subcellular location">
    <subcellularLocation>
        <location evidence="1">Mitochondrion</location>
    </subcellularLocation>
</comment>
<protein>
    <submittedName>
        <fullName evidence="8">Putative peptide chain release factor C12orf65, mitochondrial</fullName>
    </submittedName>
</protein>
<evidence type="ECO:0000256" key="3">
    <source>
        <dbReference type="ARBA" id="ARBA00022946"/>
    </source>
</evidence>
<dbReference type="InterPro" id="IPR045853">
    <property type="entry name" value="Pep_chain_release_fac_I_sf"/>
</dbReference>
<sequence length="105" mass="12045">MQYLTSVCNRILRRIYSGKNNSINVRSTPFYSTILRPSSLRQHSTYSLCEDQVREQFIRGSGPGGQKINKTSSCVLLTHVPTGLQVKCQQTRFLQENRKIARKIL</sequence>
<evidence type="ECO:0000259" key="5">
    <source>
        <dbReference type="Pfam" id="PF00472"/>
    </source>
</evidence>
<evidence type="ECO:0000256" key="2">
    <source>
        <dbReference type="ARBA" id="ARBA00010835"/>
    </source>
</evidence>
<gene>
    <name evidence="8" type="ORF">CM83_7227</name>
    <name evidence="7" type="ORF">CM83_7229</name>
    <name evidence="6" type="ORF">CM83_7231</name>
</gene>
<dbReference type="SUPFAM" id="SSF75620">
    <property type="entry name" value="Release factor"/>
    <property type="match status" value="1"/>
</dbReference>
<dbReference type="AlphaFoldDB" id="A0A0A9WH73"/>
<dbReference type="InterPro" id="IPR000352">
    <property type="entry name" value="Pep_chain_release_fac_I"/>
</dbReference>
<proteinExistence type="inferred from homology"/>
<reference evidence="8" key="1">
    <citation type="journal article" date="2014" name="PLoS ONE">
        <title>Transcriptome-Based Identification of ABC Transporters in the Western Tarnished Plant Bug Lygus hesperus.</title>
        <authorList>
            <person name="Hull J.J."/>
            <person name="Chaney K."/>
            <person name="Geib S.M."/>
            <person name="Fabrick J.A."/>
            <person name="Brent C.S."/>
            <person name="Walsh D."/>
            <person name="Lavine L.C."/>
        </authorList>
    </citation>
    <scope>NUCLEOTIDE SEQUENCE</scope>
</reference>
<dbReference type="GO" id="GO:0003747">
    <property type="term" value="F:translation release factor activity"/>
    <property type="evidence" value="ECO:0007669"/>
    <property type="project" value="InterPro"/>
</dbReference>
<reference evidence="8" key="2">
    <citation type="submission" date="2014-07" db="EMBL/GenBank/DDBJ databases">
        <authorList>
            <person name="Hull J."/>
        </authorList>
    </citation>
    <scope>NUCLEOTIDE SEQUENCE</scope>
</reference>
<feature type="domain" description="Prokaryotic-type class I peptide chain release factors" evidence="5">
    <location>
        <begin position="46"/>
        <end position="105"/>
    </location>
</feature>
<dbReference type="EMBL" id="GBHO01036849">
    <property type="protein sequence ID" value="JAG06755.1"/>
    <property type="molecule type" value="Transcribed_RNA"/>
</dbReference>
<comment type="similarity">
    <text evidence="2">Belongs to the prokaryotic/mitochondrial release factor family.</text>
</comment>
<dbReference type="PANTHER" id="PTHR46203:SF1">
    <property type="entry name" value="MITOCHONDRIAL TRANSLATION RELEASE FACTOR IN RESCUE"/>
    <property type="match status" value="1"/>
</dbReference>
<evidence type="ECO:0000256" key="4">
    <source>
        <dbReference type="ARBA" id="ARBA00023128"/>
    </source>
</evidence>
<keyword evidence="3" id="KW-0809">Transit peptide</keyword>
<dbReference type="Pfam" id="PF00472">
    <property type="entry name" value="RF-1"/>
    <property type="match status" value="1"/>
</dbReference>
<organism evidence="8">
    <name type="scientific">Lygus hesperus</name>
    <name type="common">Western plant bug</name>
    <dbReference type="NCBI Taxonomy" id="30085"/>
    <lineage>
        <taxon>Eukaryota</taxon>
        <taxon>Metazoa</taxon>
        <taxon>Ecdysozoa</taxon>
        <taxon>Arthropoda</taxon>
        <taxon>Hexapoda</taxon>
        <taxon>Insecta</taxon>
        <taxon>Pterygota</taxon>
        <taxon>Neoptera</taxon>
        <taxon>Paraneoptera</taxon>
        <taxon>Hemiptera</taxon>
        <taxon>Heteroptera</taxon>
        <taxon>Panheteroptera</taxon>
        <taxon>Cimicomorpha</taxon>
        <taxon>Miridae</taxon>
        <taxon>Mirini</taxon>
        <taxon>Lygus</taxon>
    </lineage>
</organism>
<name>A0A0A9WH73_LYGHE</name>
<keyword evidence="4" id="KW-0496">Mitochondrion</keyword>
<dbReference type="EMBL" id="GBHO01036850">
    <property type="protein sequence ID" value="JAG06754.1"/>
    <property type="molecule type" value="Transcribed_RNA"/>
</dbReference>
<evidence type="ECO:0000313" key="6">
    <source>
        <dbReference type="EMBL" id="JAG06754.1"/>
    </source>
</evidence>
<evidence type="ECO:0000256" key="1">
    <source>
        <dbReference type="ARBA" id="ARBA00004173"/>
    </source>
</evidence>
<evidence type="ECO:0000313" key="7">
    <source>
        <dbReference type="EMBL" id="JAG06755.1"/>
    </source>
</evidence>
<evidence type="ECO:0000313" key="8">
    <source>
        <dbReference type="EMBL" id="JAG06756.1"/>
    </source>
</evidence>
<accession>A0A0A9WH73</accession>
<dbReference type="InterPro" id="IPR052405">
    <property type="entry name" value="Mito_Transl_Release_Factor"/>
</dbReference>
<dbReference type="EMBL" id="GBHO01036848">
    <property type="protein sequence ID" value="JAG06756.1"/>
    <property type="molecule type" value="Transcribed_RNA"/>
</dbReference>
<dbReference type="PANTHER" id="PTHR46203">
    <property type="entry name" value="PROBABLE PEPTIDE CHAIN RELEASE FACTOR C12ORF65"/>
    <property type="match status" value="1"/>
</dbReference>
<dbReference type="Gene3D" id="3.30.160.20">
    <property type="match status" value="1"/>
</dbReference>
<dbReference type="GO" id="GO:0005739">
    <property type="term" value="C:mitochondrion"/>
    <property type="evidence" value="ECO:0007669"/>
    <property type="project" value="UniProtKB-SubCell"/>
</dbReference>